<keyword evidence="3" id="KW-0694">RNA-binding</keyword>
<evidence type="ECO:0000313" key="5">
    <source>
        <dbReference type="EMBL" id="RTH00235.1"/>
    </source>
</evidence>
<evidence type="ECO:0000256" key="2">
    <source>
        <dbReference type="ARBA" id="ARBA00016109"/>
    </source>
</evidence>
<proteinExistence type="inferred from homology"/>
<dbReference type="RefSeq" id="WP_019551491.1">
    <property type="nucleotide sequence ID" value="NZ_PELN01000056.1"/>
</dbReference>
<dbReference type="GO" id="GO:0003723">
    <property type="term" value="F:RNA binding"/>
    <property type="evidence" value="ECO:0007669"/>
    <property type="project" value="UniProtKB-KW"/>
</dbReference>
<accession>A0A430QYM3</accession>
<dbReference type="EMBL" id="PELR01000400">
    <property type="protein sequence ID" value="RTH00235.1"/>
    <property type="molecule type" value="Genomic_DNA"/>
</dbReference>
<dbReference type="GeneID" id="93867520"/>
<evidence type="ECO:0000313" key="7">
    <source>
        <dbReference type="Proteomes" id="UP000286734"/>
    </source>
</evidence>
<dbReference type="Proteomes" id="UP000286910">
    <property type="component" value="Unassembled WGS sequence"/>
</dbReference>
<keyword evidence="4" id="KW-0051">Antiviral defense</keyword>
<comment type="caution">
    <text evidence="5">The sequence shown here is derived from an EMBL/GenBank/DDBJ whole genome shotgun (WGS) entry which is preliminary data.</text>
</comment>
<name>A0A430QYM3_THESC</name>
<dbReference type="Proteomes" id="UP000286734">
    <property type="component" value="Unassembled WGS sequence"/>
</dbReference>
<evidence type="ECO:0000256" key="3">
    <source>
        <dbReference type="ARBA" id="ARBA00022884"/>
    </source>
</evidence>
<organism evidence="5 8">
    <name type="scientific">Thermus scotoductus</name>
    <dbReference type="NCBI Taxonomy" id="37636"/>
    <lineage>
        <taxon>Bacteria</taxon>
        <taxon>Thermotogati</taxon>
        <taxon>Deinococcota</taxon>
        <taxon>Deinococci</taxon>
        <taxon>Thermales</taxon>
        <taxon>Thermaceae</taxon>
        <taxon>Thermus</taxon>
    </lineage>
</organism>
<dbReference type="InterPro" id="IPR005510">
    <property type="entry name" value="Csm4"/>
</dbReference>
<evidence type="ECO:0000256" key="1">
    <source>
        <dbReference type="ARBA" id="ARBA00005772"/>
    </source>
</evidence>
<evidence type="ECO:0000313" key="6">
    <source>
        <dbReference type="EMBL" id="RTH07107.1"/>
    </source>
</evidence>
<evidence type="ECO:0000256" key="4">
    <source>
        <dbReference type="ARBA" id="ARBA00023118"/>
    </source>
</evidence>
<dbReference type="AlphaFoldDB" id="A0A430QYM3"/>
<sequence length="291" mass="32727">MKAQAYYLRFQGGLRALPQAPAILGHLFWWYRYAYGKEALEELLEGFQSKGLPFRISSAFPRGWLPRPRVRPLQVEETKLRKELKGLRLLSFETFQRVAEKGEEALLEAPEVTGKLKPPGPRRLRRVRVGIDRGTGGARKGILFTQELLYPEGEYALYVTGEPPFDLAEGLRFVGEMGFLGLASVGMGVFRLVDKEEVELPEAREPTGYASLAPGPLEEALYYELEPYWGRLGGGYAGAKPFKKSYLRTREGSVYRRDPGPVLLELTPDPPPEPGVKVYEVLQVFPLGVRV</sequence>
<protein>
    <recommendedName>
        <fullName evidence="2">CRISPR system Cms protein Csm4</fullName>
    </recommendedName>
</protein>
<dbReference type="NCBIfam" id="TIGR01903">
    <property type="entry name" value="cas5_csm4"/>
    <property type="match status" value="1"/>
</dbReference>
<evidence type="ECO:0000313" key="8">
    <source>
        <dbReference type="Proteomes" id="UP000286910"/>
    </source>
</evidence>
<dbReference type="EMBL" id="PELP01000046">
    <property type="protein sequence ID" value="RTH07107.1"/>
    <property type="molecule type" value="Genomic_DNA"/>
</dbReference>
<reference evidence="7 8" key="1">
    <citation type="journal article" date="2019" name="Extremophiles">
        <title>Biogeography of thermophiles and predominance of Thermus scotoductus in domestic water heaters.</title>
        <authorList>
            <person name="Wilpiszeski R.L."/>
            <person name="Zhang Z."/>
            <person name="House C.H."/>
        </authorList>
    </citation>
    <scope>NUCLEOTIDE SEQUENCE [LARGE SCALE GENOMIC DNA]</scope>
    <source>
        <strain evidence="5 8">32_S32</strain>
        <strain evidence="6 7">34_S34</strain>
    </source>
</reference>
<dbReference type="GO" id="GO:0051607">
    <property type="term" value="P:defense response to virus"/>
    <property type="evidence" value="ECO:0007669"/>
    <property type="project" value="UniProtKB-KW"/>
</dbReference>
<comment type="similarity">
    <text evidence="1">Belongs to the CRISPR-associated Csm4 family.</text>
</comment>
<gene>
    <name evidence="5" type="ORF">CSW45_13915</name>
    <name evidence="6" type="ORF">CSW47_02285</name>
</gene>